<dbReference type="GO" id="GO:0016020">
    <property type="term" value="C:membrane"/>
    <property type="evidence" value="ECO:0007669"/>
    <property type="project" value="UniProtKB-SubCell"/>
</dbReference>
<dbReference type="InterPro" id="IPR050364">
    <property type="entry name" value="Cytochrome_P450_fung"/>
</dbReference>
<keyword evidence="11 14" id="KW-0503">Monooxygenase</keyword>
<dbReference type="Proteomes" id="UP000193067">
    <property type="component" value="Unassembled WGS sequence"/>
</dbReference>
<evidence type="ECO:0000256" key="3">
    <source>
        <dbReference type="ARBA" id="ARBA00005179"/>
    </source>
</evidence>
<evidence type="ECO:0000256" key="6">
    <source>
        <dbReference type="ARBA" id="ARBA00022692"/>
    </source>
</evidence>
<keyword evidence="17" id="KW-1185">Reference proteome</keyword>
<dbReference type="STRING" id="1353009.A0A1Y2IX27"/>
<evidence type="ECO:0000256" key="10">
    <source>
        <dbReference type="ARBA" id="ARBA00023004"/>
    </source>
</evidence>
<dbReference type="PANTHER" id="PTHR46300:SF7">
    <property type="entry name" value="P450, PUTATIVE (EUROFUNG)-RELATED"/>
    <property type="match status" value="1"/>
</dbReference>
<dbReference type="SUPFAM" id="SSF48264">
    <property type="entry name" value="Cytochrome P450"/>
    <property type="match status" value="1"/>
</dbReference>
<evidence type="ECO:0000256" key="7">
    <source>
        <dbReference type="ARBA" id="ARBA00022723"/>
    </source>
</evidence>
<keyword evidence="5 13" id="KW-0349">Heme</keyword>
<dbReference type="InterPro" id="IPR002401">
    <property type="entry name" value="Cyt_P450_E_grp-I"/>
</dbReference>
<organism evidence="16 17">
    <name type="scientific">Trametes coccinea (strain BRFM310)</name>
    <name type="common">Pycnoporus coccineus</name>
    <dbReference type="NCBI Taxonomy" id="1353009"/>
    <lineage>
        <taxon>Eukaryota</taxon>
        <taxon>Fungi</taxon>
        <taxon>Dikarya</taxon>
        <taxon>Basidiomycota</taxon>
        <taxon>Agaricomycotina</taxon>
        <taxon>Agaricomycetes</taxon>
        <taxon>Polyporales</taxon>
        <taxon>Polyporaceae</taxon>
        <taxon>Trametes</taxon>
    </lineage>
</organism>
<name>A0A1Y2IX27_TRAC3</name>
<evidence type="ECO:0000256" key="9">
    <source>
        <dbReference type="ARBA" id="ARBA00023002"/>
    </source>
</evidence>
<evidence type="ECO:0000256" key="8">
    <source>
        <dbReference type="ARBA" id="ARBA00022989"/>
    </source>
</evidence>
<proteinExistence type="inferred from homology"/>
<keyword evidence="7 13" id="KW-0479">Metal-binding</keyword>
<dbReference type="InterPro" id="IPR017972">
    <property type="entry name" value="Cyt_P450_CS"/>
</dbReference>
<evidence type="ECO:0000313" key="16">
    <source>
        <dbReference type="EMBL" id="OSD05154.1"/>
    </source>
</evidence>
<evidence type="ECO:0000256" key="2">
    <source>
        <dbReference type="ARBA" id="ARBA00004167"/>
    </source>
</evidence>
<evidence type="ECO:0000256" key="13">
    <source>
        <dbReference type="PIRSR" id="PIRSR602401-1"/>
    </source>
</evidence>
<keyword evidence="9 14" id="KW-0560">Oxidoreductase</keyword>
<dbReference type="CDD" id="cd11065">
    <property type="entry name" value="CYP64-like"/>
    <property type="match status" value="1"/>
</dbReference>
<keyword evidence="8 15" id="KW-1133">Transmembrane helix</keyword>
<dbReference type="PROSITE" id="PS00086">
    <property type="entry name" value="CYTOCHROME_P450"/>
    <property type="match status" value="1"/>
</dbReference>
<evidence type="ECO:0000256" key="1">
    <source>
        <dbReference type="ARBA" id="ARBA00001971"/>
    </source>
</evidence>
<dbReference type="InterPro" id="IPR001128">
    <property type="entry name" value="Cyt_P450"/>
</dbReference>
<gene>
    <name evidence="16" type="ORF">PYCCODRAFT_1465580</name>
</gene>
<comment type="subcellular location">
    <subcellularLocation>
        <location evidence="2">Membrane</location>
        <topology evidence="2">Single-pass membrane protein</topology>
    </subcellularLocation>
</comment>
<sequence length="518" mass="58438">MRQAALSEGIADGVLRGILLIVIASTFILIARRRSRTRPIPPGPPCLPIVGNVFDIPKQYSWLAYRNLAAQYGDVLCMQALGHTLVIVSSVNAAIDLFEKRSAIYSDRPASVLAQMIGWTRNLAFKRYDDEWRRMRRLFWHHFQPSAVVQYRPVQQREARSLLHALLGDQSDLCGLIKLSFCRALLNATYGLPEQDVTHRYVELLEKSDANISEAFNPGAFFVEFMPWLRHIPSWFPGTGWQIKVKEWRAQAIGVFEEPYRAGLDAMRLGEASPSMLHDLLEAARGKESEIDEEVIKGTTATAFLAGTDTTVATFYAFFCAMILHPEVQRRAQEELDSVVGPDRLPEHADRASLPYVDAIIKETLRWHNVAPLGMAHGCMEDDEYRGWIIPKGATIMINLWSIFHDPQQYPEPDVFRPERYLKDNKLVSDGLDPTTVAFGMGRRICPGRHFADDALFINMASVLHVFNISHQLDERGEPIPVEAKVTSGFLSDIAEFKYCIRPRSSAVEALIREASSA</sequence>
<dbReference type="GO" id="GO:0020037">
    <property type="term" value="F:heme binding"/>
    <property type="evidence" value="ECO:0007669"/>
    <property type="project" value="InterPro"/>
</dbReference>
<protein>
    <submittedName>
        <fullName evidence="16">O-methylsterigmatocystin oxidoreductase</fullName>
    </submittedName>
</protein>
<feature type="binding site" description="axial binding residue" evidence="13">
    <location>
        <position position="446"/>
    </location>
    <ligand>
        <name>heme</name>
        <dbReference type="ChEBI" id="CHEBI:30413"/>
    </ligand>
    <ligandPart>
        <name>Fe</name>
        <dbReference type="ChEBI" id="CHEBI:18248"/>
    </ligandPart>
</feature>
<dbReference type="EMBL" id="KZ084094">
    <property type="protein sequence ID" value="OSD05154.1"/>
    <property type="molecule type" value="Genomic_DNA"/>
</dbReference>
<evidence type="ECO:0000256" key="5">
    <source>
        <dbReference type="ARBA" id="ARBA00022617"/>
    </source>
</evidence>
<comment type="cofactor">
    <cofactor evidence="1 13">
        <name>heme</name>
        <dbReference type="ChEBI" id="CHEBI:30413"/>
    </cofactor>
</comment>
<dbReference type="InterPro" id="IPR036396">
    <property type="entry name" value="Cyt_P450_sf"/>
</dbReference>
<evidence type="ECO:0000256" key="14">
    <source>
        <dbReference type="RuleBase" id="RU000461"/>
    </source>
</evidence>
<reference evidence="16 17" key="1">
    <citation type="journal article" date="2015" name="Biotechnol. Biofuels">
        <title>Enhanced degradation of softwood versus hardwood by the white-rot fungus Pycnoporus coccineus.</title>
        <authorList>
            <person name="Couturier M."/>
            <person name="Navarro D."/>
            <person name="Chevret D."/>
            <person name="Henrissat B."/>
            <person name="Piumi F."/>
            <person name="Ruiz-Duenas F.J."/>
            <person name="Martinez A.T."/>
            <person name="Grigoriev I.V."/>
            <person name="Riley R."/>
            <person name="Lipzen A."/>
            <person name="Berrin J.G."/>
            <person name="Master E.R."/>
            <person name="Rosso M.N."/>
        </authorList>
    </citation>
    <scope>NUCLEOTIDE SEQUENCE [LARGE SCALE GENOMIC DNA]</scope>
    <source>
        <strain evidence="16 17">BRFM310</strain>
    </source>
</reference>
<comment type="pathway">
    <text evidence="3">Secondary metabolite biosynthesis.</text>
</comment>
<evidence type="ECO:0000256" key="11">
    <source>
        <dbReference type="ARBA" id="ARBA00023033"/>
    </source>
</evidence>
<dbReference type="GO" id="GO:0016705">
    <property type="term" value="F:oxidoreductase activity, acting on paired donors, with incorporation or reduction of molecular oxygen"/>
    <property type="evidence" value="ECO:0007669"/>
    <property type="project" value="InterPro"/>
</dbReference>
<evidence type="ECO:0000256" key="12">
    <source>
        <dbReference type="ARBA" id="ARBA00023136"/>
    </source>
</evidence>
<dbReference type="PRINTS" id="PR00463">
    <property type="entry name" value="EP450I"/>
</dbReference>
<keyword evidence="6 15" id="KW-0812">Transmembrane</keyword>
<dbReference type="GO" id="GO:0005506">
    <property type="term" value="F:iron ion binding"/>
    <property type="evidence" value="ECO:0007669"/>
    <property type="project" value="InterPro"/>
</dbReference>
<dbReference type="AlphaFoldDB" id="A0A1Y2IX27"/>
<evidence type="ECO:0000313" key="17">
    <source>
        <dbReference type="Proteomes" id="UP000193067"/>
    </source>
</evidence>
<dbReference type="PANTHER" id="PTHR46300">
    <property type="entry name" value="P450, PUTATIVE (EUROFUNG)-RELATED-RELATED"/>
    <property type="match status" value="1"/>
</dbReference>
<comment type="similarity">
    <text evidence="4 14">Belongs to the cytochrome P450 family.</text>
</comment>
<dbReference type="Pfam" id="PF00067">
    <property type="entry name" value="p450"/>
    <property type="match status" value="1"/>
</dbReference>
<feature type="transmembrane region" description="Helical" evidence="15">
    <location>
        <begin position="13"/>
        <end position="31"/>
    </location>
</feature>
<keyword evidence="10 13" id="KW-0408">Iron</keyword>
<accession>A0A1Y2IX27</accession>
<evidence type="ECO:0000256" key="15">
    <source>
        <dbReference type="SAM" id="Phobius"/>
    </source>
</evidence>
<dbReference type="Gene3D" id="1.10.630.10">
    <property type="entry name" value="Cytochrome P450"/>
    <property type="match status" value="1"/>
</dbReference>
<evidence type="ECO:0000256" key="4">
    <source>
        <dbReference type="ARBA" id="ARBA00010617"/>
    </source>
</evidence>
<dbReference type="GO" id="GO:0004497">
    <property type="term" value="F:monooxygenase activity"/>
    <property type="evidence" value="ECO:0007669"/>
    <property type="project" value="UniProtKB-KW"/>
</dbReference>
<dbReference type="PRINTS" id="PR00385">
    <property type="entry name" value="P450"/>
</dbReference>
<keyword evidence="12 15" id="KW-0472">Membrane</keyword>
<dbReference type="OrthoDB" id="2789670at2759"/>